<keyword evidence="2" id="KW-1185">Reference proteome</keyword>
<organism evidence="1 2">
    <name type="scientific">Niastella koreensis</name>
    <dbReference type="NCBI Taxonomy" id="354356"/>
    <lineage>
        <taxon>Bacteria</taxon>
        <taxon>Pseudomonadati</taxon>
        <taxon>Bacteroidota</taxon>
        <taxon>Chitinophagia</taxon>
        <taxon>Chitinophagales</taxon>
        <taxon>Chitinophagaceae</taxon>
        <taxon>Niastella</taxon>
    </lineage>
</organism>
<evidence type="ECO:0000313" key="1">
    <source>
        <dbReference type="EMBL" id="OQP55000.1"/>
    </source>
</evidence>
<dbReference type="Proteomes" id="UP000192277">
    <property type="component" value="Unassembled WGS sequence"/>
</dbReference>
<sequence>MLIALFTLGATMNKPAGKPEEVVILGGKHYNWVEKKDNQNTLVVMAPEQNDHTVTIQGQREPAFFENIFSVFRLISDQKEEDHMTAINNSINSNIKQAIALSVKE</sequence>
<gene>
    <name evidence="1" type="ORF">A4D02_01380</name>
</gene>
<dbReference type="EMBL" id="LWBO01000001">
    <property type="protein sequence ID" value="OQP55000.1"/>
    <property type="molecule type" value="Genomic_DNA"/>
</dbReference>
<accession>A0ABX3P666</accession>
<comment type="caution">
    <text evidence="1">The sequence shown here is derived from an EMBL/GenBank/DDBJ whole genome shotgun (WGS) entry which is preliminary data.</text>
</comment>
<name>A0ABX3P666_9BACT</name>
<proteinExistence type="predicted"/>
<reference evidence="1 2" key="1">
    <citation type="submission" date="2016-04" db="EMBL/GenBank/DDBJ databases">
        <authorList>
            <person name="Chen L."/>
            <person name="Zhuang W."/>
            <person name="Wang G."/>
        </authorList>
    </citation>
    <scope>NUCLEOTIDE SEQUENCE [LARGE SCALE GENOMIC DNA]</scope>
    <source>
        <strain evidence="2">GR20</strain>
    </source>
</reference>
<evidence type="ECO:0000313" key="2">
    <source>
        <dbReference type="Proteomes" id="UP000192277"/>
    </source>
</evidence>
<protein>
    <submittedName>
        <fullName evidence="1">Uncharacterized protein</fullName>
    </submittedName>
</protein>